<sequence>MEDTYKILGLFNSTLSRNNSIILHLSFVLQYRPCPLVKSCFLRFSKNKLAEENHIKLKC</sequence>
<evidence type="ECO:0000313" key="1">
    <source>
        <dbReference type="EMBL" id="JAH07892.1"/>
    </source>
</evidence>
<proteinExistence type="predicted"/>
<accession>A0A0E9PUE7</accession>
<dbReference type="EMBL" id="GBXM01100685">
    <property type="protein sequence ID" value="JAH07892.1"/>
    <property type="molecule type" value="Transcribed_RNA"/>
</dbReference>
<reference evidence="1" key="2">
    <citation type="journal article" date="2015" name="Fish Shellfish Immunol.">
        <title>Early steps in the European eel (Anguilla anguilla)-Vibrio vulnificus interaction in the gills: Role of the RtxA13 toxin.</title>
        <authorList>
            <person name="Callol A."/>
            <person name="Pajuelo D."/>
            <person name="Ebbesson L."/>
            <person name="Teles M."/>
            <person name="MacKenzie S."/>
            <person name="Amaro C."/>
        </authorList>
    </citation>
    <scope>NUCLEOTIDE SEQUENCE</scope>
</reference>
<dbReference type="AlphaFoldDB" id="A0A0E9PUE7"/>
<name>A0A0E9PUE7_ANGAN</name>
<reference evidence="1" key="1">
    <citation type="submission" date="2014-11" db="EMBL/GenBank/DDBJ databases">
        <authorList>
            <person name="Amaro Gonzalez C."/>
        </authorList>
    </citation>
    <scope>NUCLEOTIDE SEQUENCE</scope>
</reference>
<organism evidence="1">
    <name type="scientific">Anguilla anguilla</name>
    <name type="common">European freshwater eel</name>
    <name type="synonym">Muraena anguilla</name>
    <dbReference type="NCBI Taxonomy" id="7936"/>
    <lineage>
        <taxon>Eukaryota</taxon>
        <taxon>Metazoa</taxon>
        <taxon>Chordata</taxon>
        <taxon>Craniata</taxon>
        <taxon>Vertebrata</taxon>
        <taxon>Euteleostomi</taxon>
        <taxon>Actinopterygii</taxon>
        <taxon>Neopterygii</taxon>
        <taxon>Teleostei</taxon>
        <taxon>Anguilliformes</taxon>
        <taxon>Anguillidae</taxon>
        <taxon>Anguilla</taxon>
    </lineage>
</organism>
<protein>
    <submittedName>
        <fullName evidence="1">Uncharacterized protein</fullName>
    </submittedName>
</protein>